<dbReference type="InterPro" id="IPR029051">
    <property type="entry name" value="DUF4352"/>
</dbReference>
<organism evidence="4 5">
    <name type="scientific">Actinoplanes oblitus</name>
    <dbReference type="NCBI Taxonomy" id="3040509"/>
    <lineage>
        <taxon>Bacteria</taxon>
        <taxon>Bacillati</taxon>
        <taxon>Actinomycetota</taxon>
        <taxon>Actinomycetes</taxon>
        <taxon>Micromonosporales</taxon>
        <taxon>Micromonosporaceae</taxon>
        <taxon>Actinoplanes</taxon>
    </lineage>
</organism>
<dbReference type="Gene3D" id="2.60.40.1240">
    <property type="match status" value="1"/>
</dbReference>
<evidence type="ECO:0000259" key="3">
    <source>
        <dbReference type="Pfam" id="PF11611"/>
    </source>
</evidence>
<accession>A0ABY8W6B9</accession>
<proteinExistence type="predicted"/>
<dbReference type="Pfam" id="PF11611">
    <property type="entry name" value="DUF4352"/>
    <property type="match status" value="1"/>
</dbReference>
<name>A0ABY8W6B9_9ACTN</name>
<keyword evidence="5" id="KW-1185">Reference proteome</keyword>
<sequence length="266" mass="28795">MTAPGKTADVSSTCPSCGAAMEVDYDAGVMRCPYCRRETPMPGSQTGWPLGAGATGLPRVTITSNRPLIEVTPEMARRQKRIALIVGGAILAFMLAVMIPIFSVFASSSSDYSSEPAAKEVREVEVGATARVKGFEATVRSVDCTKQSMTRKADDPATSWDESDVIKAEGKFCVLGFSVRNVGDKTDTYPTFDLEASSPTERIFSRNTSAEWYLNKDTDDLSKPIDPGKIVDSFLVYDVPTDSKFAYLQLSDGILSDAIVKVKIDK</sequence>
<evidence type="ECO:0000256" key="2">
    <source>
        <dbReference type="SAM" id="Phobius"/>
    </source>
</evidence>
<dbReference type="InterPro" id="IPR029050">
    <property type="entry name" value="Immunoprotect_excell_Ig-like"/>
</dbReference>
<protein>
    <submittedName>
        <fullName evidence="4">DUF4352 domain-containing protein</fullName>
    </submittedName>
</protein>
<keyword evidence="2" id="KW-0812">Transmembrane</keyword>
<keyword evidence="1" id="KW-0732">Signal</keyword>
<dbReference type="EMBL" id="CP126980">
    <property type="protein sequence ID" value="WIM93379.1"/>
    <property type="molecule type" value="Genomic_DNA"/>
</dbReference>
<reference evidence="4 5" key="1">
    <citation type="submission" date="2023-06" db="EMBL/GenBank/DDBJ databases">
        <authorList>
            <person name="Yushchuk O."/>
            <person name="Binda E."/>
            <person name="Ruckert-Reed C."/>
            <person name="Fedorenko V."/>
            <person name="Kalinowski J."/>
            <person name="Marinelli F."/>
        </authorList>
    </citation>
    <scope>NUCLEOTIDE SEQUENCE [LARGE SCALE GENOMIC DNA]</scope>
    <source>
        <strain evidence="4 5">NRRL 3884</strain>
    </source>
</reference>
<feature type="transmembrane region" description="Helical" evidence="2">
    <location>
        <begin position="82"/>
        <end position="106"/>
    </location>
</feature>
<dbReference type="Proteomes" id="UP001240150">
    <property type="component" value="Chromosome"/>
</dbReference>
<keyword evidence="2" id="KW-0472">Membrane</keyword>
<evidence type="ECO:0000313" key="4">
    <source>
        <dbReference type="EMBL" id="WIM93379.1"/>
    </source>
</evidence>
<keyword evidence="2" id="KW-1133">Transmembrane helix</keyword>
<dbReference type="RefSeq" id="WP_284914586.1">
    <property type="nucleotide sequence ID" value="NZ_CP126980.1"/>
</dbReference>
<evidence type="ECO:0000313" key="5">
    <source>
        <dbReference type="Proteomes" id="UP001240150"/>
    </source>
</evidence>
<evidence type="ECO:0000256" key="1">
    <source>
        <dbReference type="ARBA" id="ARBA00022729"/>
    </source>
</evidence>
<gene>
    <name evidence="4" type="ORF">ACTOB_005356</name>
</gene>
<feature type="domain" description="DUF4352" evidence="3">
    <location>
        <begin position="125"/>
        <end position="257"/>
    </location>
</feature>